<organism evidence="1">
    <name type="scientific">Anguilla anguilla</name>
    <name type="common">European freshwater eel</name>
    <name type="synonym">Muraena anguilla</name>
    <dbReference type="NCBI Taxonomy" id="7936"/>
    <lineage>
        <taxon>Eukaryota</taxon>
        <taxon>Metazoa</taxon>
        <taxon>Chordata</taxon>
        <taxon>Craniata</taxon>
        <taxon>Vertebrata</taxon>
        <taxon>Euteleostomi</taxon>
        <taxon>Actinopterygii</taxon>
        <taxon>Neopterygii</taxon>
        <taxon>Teleostei</taxon>
        <taxon>Anguilliformes</taxon>
        <taxon>Anguillidae</taxon>
        <taxon>Anguilla</taxon>
    </lineage>
</organism>
<proteinExistence type="predicted"/>
<protein>
    <submittedName>
        <fullName evidence="1">Uncharacterized protein</fullName>
    </submittedName>
</protein>
<dbReference type="EMBL" id="GBXM01051810">
    <property type="protein sequence ID" value="JAH56767.1"/>
    <property type="molecule type" value="Transcribed_RNA"/>
</dbReference>
<name>A0A0E9TTJ2_ANGAN</name>
<reference evidence="1" key="1">
    <citation type="submission" date="2014-11" db="EMBL/GenBank/DDBJ databases">
        <authorList>
            <person name="Amaro Gonzalez C."/>
        </authorList>
    </citation>
    <scope>NUCLEOTIDE SEQUENCE</scope>
</reference>
<sequence>MSSICVLRNQG</sequence>
<accession>A0A0E9TTJ2</accession>
<evidence type="ECO:0000313" key="1">
    <source>
        <dbReference type="EMBL" id="JAH56767.1"/>
    </source>
</evidence>
<reference evidence="1" key="2">
    <citation type="journal article" date="2015" name="Fish Shellfish Immunol.">
        <title>Early steps in the European eel (Anguilla anguilla)-Vibrio vulnificus interaction in the gills: Role of the RtxA13 toxin.</title>
        <authorList>
            <person name="Callol A."/>
            <person name="Pajuelo D."/>
            <person name="Ebbesson L."/>
            <person name="Teles M."/>
            <person name="MacKenzie S."/>
            <person name="Amaro C."/>
        </authorList>
    </citation>
    <scope>NUCLEOTIDE SEQUENCE</scope>
</reference>